<accession>A0A1D1W3W3</accession>
<evidence type="ECO:0000256" key="1">
    <source>
        <dbReference type="ARBA" id="ARBA00004123"/>
    </source>
</evidence>
<reference evidence="2 3" key="1">
    <citation type="journal article" date="2016" name="Nat. Commun.">
        <title>Extremotolerant tardigrade genome and improved radiotolerance of human cultured cells by tardigrade-unique protein.</title>
        <authorList>
            <person name="Hashimoto T."/>
            <person name="Horikawa D.D."/>
            <person name="Saito Y."/>
            <person name="Kuwahara H."/>
            <person name="Kozuka-Hata H."/>
            <person name="Shin-I T."/>
            <person name="Minakuchi Y."/>
            <person name="Ohishi K."/>
            <person name="Motoyama A."/>
            <person name="Aizu T."/>
            <person name="Enomoto A."/>
            <person name="Kondo K."/>
            <person name="Tanaka S."/>
            <person name="Hara Y."/>
            <person name="Koshikawa S."/>
            <person name="Sagara H."/>
            <person name="Miura T."/>
            <person name="Yokobori S."/>
            <person name="Miyagawa K."/>
            <person name="Suzuki Y."/>
            <person name="Kubo T."/>
            <person name="Oyama M."/>
            <person name="Kohara Y."/>
            <person name="Fujiyama A."/>
            <person name="Arakawa K."/>
            <person name="Katayama T."/>
            <person name="Toyoda A."/>
            <person name="Kunieda T."/>
        </authorList>
    </citation>
    <scope>NUCLEOTIDE SEQUENCE [LARGE SCALE GENOMIC DNA]</scope>
    <source>
        <strain evidence="2 3">YOKOZUNA-1</strain>
    </source>
</reference>
<protein>
    <recommendedName>
        <fullName evidence="4">Paired domain-containing protein</fullName>
    </recommendedName>
</protein>
<gene>
    <name evidence="2" type="primary">RvY_16749-1</name>
    <name evidence="2" type="synonym">RvY_16749.1</name>
    <name evidence="2" type="ORF">RvY_16749</name>
</gene>
<dbReference type="EMBL" id="BDGG01000014">
    <property type="protein sequence ID" value="GAV06828.1"/>
    <property type="molecule type" value="Genomic_DNA"/>
</dbReference>
<dbReference type="OrthoDB" id="4843387at2759"/>
<dbReference type="InterPro" id="IPR036388">
    <property type="entry name" value="WH-like_DNA-bd_sf"/>
</dbReference>
<evidence type="ECO:0000313" key="2">
    <source>
        <dbReference type="EMBL" id="GAV06828.1"/>
    </source>
</evidence>
<dbReference type="GO" id="GO:0005634">
    <property type="term" value="C:nucleus"/>
    <property type="evidence" value="ECO:0007669"/>
    <property type="project" value="UniProtKB-SubCell"/>
</dbReference>
<comment type="subcellular location">
    <subcellularLocation>
        <location evidence="1">Nucleus</location>
    </subcellularLocation>
</comment>
<keyword evidence="3" id="KW-1185">Reference proteome</keyword>
<comment type="caution">
    <text evidence="2">The sequence shown here is derived from an EMBL/GenBank/DDBJ whole genome shotgun (WGS) entry which is preliminary data.</text>
</comment>
<dbReference type="SUPFAM" id="SSF46689">
    <property type="entry name" value="Homeodomain-like"/>
    <property type="match status" value="1"/>
</dbReference>
<evidence type="ECO:0000313" key="3">
    <source>
        <dbReference type="Proteomes" id="UP000186922"/>
    </source>
</evidence>
<sequence length="60" mass="7013">MGRKLKGYSDDIRNRVIKKHLDKVLNREIARQMVLPHSSVNFMIKKYKETGSVQNKPRCG</sequence>
<dbReference type="AlphaFoldDB" id="A0A1D1W3W3"/>
<organism evidence="2 3">
    <name type="scientific">Ramazzottius varieornatus</name>
    <name type="common">Water bear</name>
    <name type="synonym">Tardigrade</name>
    <dbReference type="NCBI Taxonomy" id="947166"/>
    <lineage>
        <taxon>Eukaryota</taxon>
        <taxon>Metazoa</taxon>
        <taxon>Ecdysozoa</taxon>
        <taxon>Tardigrada</taxon>
        <taxon>Eutardigrada</taxon>
        <taxon>Parachela</taxon>
        <taxon>Hypsibioidea</taxon>
        <taxon>Ramazzottiidae</taxon>
        <taxon>Ramazzottius</taxon>
    </lineage>
</organism>
<evidence type="ECO:0008006" key="4">
    <source>
        <dbReference type="Google" id="ProtNLM"/>
    </source>
</evidence>
<dbReference type="InterPro" id="IPR009057">
    <property type="entry name" value="Homeodomain-like_sf"/>
</dbReference>
<dbReference type="Proteomes" id="UP000186922">
    <property type="component" value="Unassembled WGS sequence"/>
</dbReference>
<name>A0A1D1W3W3_RAMVA</name>
<proteinExistence type="predicted"/>
<dbReference type="Gene3D" id="1.10.10.10">
    <property type="entry name" value="Winged helix-like DNA-binding domain superfamily/Winged helix DNA-binding domain"/>
    <property type="match status" value="1"/>
</dbReference>